<evidence type="ECO:0000313" key="3">
    <source>
        <dbReference type="Proteomes" id="UP000198393"/>
    </source>
</evidence>
<dbReference type="OrthoDB" id="5297629at2"/>
<gene>
    <name evidence="2" type="ORF">SAMN05421640_2409</name>
</gene>
<evidence type="ECO:0000313" key="2">
    <source>
        <dbReference type="EMBL" id="SNT12914.1"/>
    </source>
</evidence>
<dbReference type="Pfam" id="PF09345">
    <property type="entry name" value="SiaC"/>
    <property type="match status" value="1"/>
</dbReference>
<keyword evidence="3" id="KW-1185">Reference proteome</keyword>
<evidence type="ECO:0000259" key="1">
    <source>
        <dbReference type="Pfam" id="PF09345"/>
    </source>
</evidence>
<name>A0A239K6W4_EKHLU</name>
<sequence length="118" mass="13423">MDYFRKATATSPAVIMDAQYQSVLIKGSSTCINMDEYGSVLKVIQVQLNRGNYSDVNIKLSHFNTRAAKALLLLFKSIKTSNKSIAINWVYDKSNEEMKQMGQDYSDLLEMEFNFSCN</sequence>
<dbReference type="AlphaFoldDB" id="A0A239K6W4"/>
<dbReference type="InterPro" id="IPR018530">
    <property type="entry name" value="SiaC"/>
</dbReference>
<dbReference type="RefSeq" id="WP_089357123.1">
    <property type="nucleotide sequence ID" value="NZ_FZPD01000004.1"/>
</dbReference>
<dbReference type="Proteomes" id="UP000198393">
    <property type="component" value="Unassembled WGS sequence"/>
</dbReference>
<organism evidence="2 3">
    <name type="scientific">Ekhidna lutea</name>
    <dbReference type="NCBI Taxonomy" id="447679"/>
    <lineage>
        <taxon>Bacteria</taxon>
        <taxon>Pseudomonadati</taxon>
        <taxon>Bacteroidota</taxon>
        <taxon>Cytophagia</taxon>
        <taxon>Cytophagales</taxon>
        <taxon>Reichenbachiellaceae</taxon>
        <taxon>Ekhidna</taxon>
    </lineage>
</organism>
<reference evidence="2 3" key="1">
    <citation type="submission" date="2017-06" db="EMBL/GenBank/DDBJ databases">
        <authorList>
            <person name="Kim H.J."/>
            <person name="Triplett B.A."/>
        </authorList>
    </citation>
    <scope>NUCLEOTIDE SEQUENCE [LARGE SCALE GENOMIC DNA]</scope>
    <source>
        <strain evidence="2 3">DSM 19307</strain>
    </source>
</reference>
<proteinExistence type="predicted"/>
<dbReference type="EMBL" id="FZPD01000004">
    <property type="protein sequence ID" value="SNT12914.1"/>
    <property type="molecule type" value="Genomic_DNA"/>
</dbReference>
<accession>A0A239K6W4</accession>
<feature type="domain" description="SiaC family regulatory phosphoprotein" evidence="1">
    <location>
        <begin position="6"/>
        <end position="115"/>
    </location>
</feature>
<protein>
    <recommendedName>
        <fullName evidence="1">SiaC family regulatory phosphoprotein domain-containing protein</fullName>
    </recommendedName>
</protein>